<evidence type="ECO:0000313" key="2">
    <source>
        <dbReference type="Proteomes" id="UP000824120"/>
    </source>
</evidence>
<organism evidence="1 2">
    <name type="scientific">Solanum commersonii</name>
    <name type="common">Commerson's wild potato</name>
    <name type="synonym">Commerson's nightshade</name>
    <dbReference type="NCBI Taxonomy" id="4109"/>
    <lineage>
        <taxon>Eukaryota</taxon>
        <taxon>Viridiplantae</taxon>
        <taxon>Streptophyta</taxon>
        <taxon>Embryophyta</taxon>
        <taxon>Tracheophyta</taxon>
        <taxon>Spermatophyta</taxon>
        <taxon>Magnoliopsida</taxon>
        <taxon>eudicotyledons</taxon>
        <taxon>Gunneridae</taxon>
        <taxon>Pentapetalae</taxon>
        <taxon>asterids</taxon>
        <taxon>lamiids</taxon>
        <taxon>Solanales</taxon>
        <taxon>Solanaceae</taxon>
        <taxon>Solanoideae</taxon>
        <taxon>Solaneae</taxon>
        <taxon>Solanum</taxon>
    </lineage>
</organism>
<proteinExistence type="predicted"/>
<sequence length="91" mass="10336">MLDPMELYLRMFVLPRSNSMSSGHYSHMSSMHDVNSIHIYLQRRGSNLYPKQYITVVECLDLNNLGCGAGGTALPLIRGLEFEILLRVPPR</sequence>
<comment type="caution">
    <text evidence="1">The sequence shown here is derived from an EMBL/GenBank/DDBJ whole genome shotgun (WGS) entry which is preliminary data.</text>
</comment>
<name>A0A9J5X9N2_SOLCO</name>
<protein>
    <submittedName>
        <fullName evidence="1">Uncharacterized protein</fullName>
    </submittedName>
</protein>
<dbReference type="EMBL" id="JACXVP010000009">
    <property type="protein sequence ID" value="KAG5585049.1"/>
    <property type="molecule type" value="Genomic_DNA"/>
</dbReference>
<dbReference type="Proteomes" id="UP000824120">
    <property type="component" value="Chromosome 9"/>
</dbReference>
<gene>
    <name evidence="1" type="ORF">H5410_045483</name>
</gene>
<dbReference type="AlphaFoldDB" id="A0A9J5X9N2"/>
<keyword evidence="2" id="KW-1185">Reference proteome</keyword>
<accession>A0A9J5X9N2</accession>
<evidence type="ECO:0000313" key="1">
    <source>
        <dbReference type="EMBL" id="KAG5585049.1"/>
    </source>
</evidence>
<reference evidence="1 2" key="1">
    <citation type="submission" date="2020-09" db="EMBL/GenBank/DDBJ databases">
        <title>De no assembly of potato wild relative species, Solanum commersonii.</title>
        <authorList>
            <person name="Cho K."/>
        </authorList>
    </citation>
    <scope>NUCLEOTIDE SEQUENCE [LARGE SCALE GENOMIC DNA]</scope>
    <source>
        <strain evidence="1">LZ3.2</strain>
        <tissue evidence="1">Leaf</tissue>
    </source>
</reference>